<dbReference type="AlphaFoldDB" id="A0A4V2WPI0"/>
<evidence type="ECO:0000256" key="1">
    <source>
        <dbReference type="ARBA" id="ARBA00022491"/>
    </source>
</evidence>
<keyword evidence="7" id="KW-1185">Reference proteome</keyword>
<evidence type="ECO:0000313" key="7">
    <source>
        <dbReference type="Proteomes" id="UP000295418"/>
    </source>
</evidence>
<dbReference type="SUPFAM" id="SSF46955">
    <property type="entry name" value="Putative DNA-binding domain"/>
    <property type="match status" value="1"/>
</dbReference>
<dbReference type="OrthoDB" id="9791488at2"/>
<name>A0A4V2WPI0_9BACL</name>
<accession>A0A4V2WPI0</accession>
<dbReference type="InterPro" id="IPR009061">
    <property type="entry name" value="DNA-bd_dom_put_sf"/>
</dbReference>
<keyword evidence="2" id="KW-0805">Transcription regulation</keyword>
<feature type="domain" description="HTH merR-type" evidence="5">
    <location>
        <begin position="7"/>
        <end position="72"/>
    </location>
</feature>
<dbReference type="InterPro" id="IPR000551">
    <property type="entry name" value="MerR-type_HTH_dom"/>
</dbReference>
<evidence type="ECO:0000256" key="3">
    <source>
        <dbReference type="ARBA" id="ARBA00023125"/>
    </source>
</evidence>
<dbReference type="GO" id="GO:0003677">
    <property type="term" value="F:DNA binding"/>
    <property type="evidence" value="ECO:0007669"/>
    <property type="project" value="UniProtKB-KW"/>
</dbReference>
<keyword evidence="3" id="KW-0238">DNA-binding</keyword>
<protein>
    <submittedName>
        <fullName evidence="6">MerR family transcriptional regulator</fullName>
    </submittedName>
</protein>
<sequence length="135" mass="15106">MEGYLRGQIASMANVNIETLRYYENHGLIPSPIRSEAGYRLYSEEVLVRLAFIKNAKSCGFTLKEIRKALTASTASSVSIADFVALIDRKIEGINQEIAQKEKTKAMLSHLKSDLQASHKAPEIQELLDILHMKS</sequence>
<dbReference type="Pfam" id="PF13411">
    <property type="entry name" value="MerR_1"/>
    <property type="match status" value="1"/>
</dbReference>
<reference evidence="6 7" key="1">
    <citation type="submission" date="2019-03" db="EMBL/GenBank/DDBJ databases">
        <authorList>
            <person name="Kim M.K.M."/>
        </authorList>
    </citation>
    <scope>NUCLEOTIDE SEQUENCE [LARGE SCALE GENOMIC DNA]</scope>
    <source>
        <strain evidence="6 7">18JY21-1</strain>
    </source>
</reference>
<dbReference type="SMART" id="SM00422">
    <property type="entry name" value="HTH_MERR"/>
    <property type="match status" value="1"/>
</dbReference>
<evidence type="ECO:0000256" key="2">
    <source>
        <dbReference type="ARBA" id="ARBA00023015"/>
    </source>
</evidence>
<keyword evidence="4" id="KW-0804">Transcription</keyword>
<comment type="caution">
    <text evidence="6">The sequence shown here is derived from an EMBL/GenBank/DDBJ whole genome shotgun (WGS) entry which is preliminary data.</text>
</comment>
<evidence type="ECO:0000313" key="6">
    <source>
        <dbReference type="EMBL" id="TCZ79412.1"/>
    </source>
</evidence>
<keyword evidence="1" id="KW-0678">Repressor</keyword>
<organism evidence="6 7">
    <name type="scientific">Paenibacillus albiflavus</name>
    <dbReference type="NCBI Taxonomy" id="2545760"/>
    <lineage>
        <taxon>Bacteria</taxon>
        <taxon>Bacillati</taxon>
        <taxon>Bacillota</taxon>
        <taxon>Bacilli</taxon>
        <taxon>Bacillales</taxon>
        <taxon>Paenibacillaceae</taxon>
        <taxon>Paenibacillus</taxon>
    </lineage>
</organism>
<evidence type="ECO:0000256" key="4">
    <source>
        <dbReference type="ARBA" id="ARBA00023163"/>
    </source>
</evidence>
<dbReference type="InterPro" id="IPR047057">
    <property type="entry name" value="MerR_fam"/>
</dbReference>
<dbReference type="RefSeq" id="WP_132417070.1">
    <property type="nucleotide sequence ID" value="NZ_SKFG01000003.1"/>
</dbReference>
<dbReference type="PRINTS" id="PR00040">
    <property type="entry name" value="HTHMERR"/>
</dbReference>
<dbReference type="EMBL" id="SKFG01000003">
    <property type="protein sequence ID" value="TCZ79412.1"/>
    <property type="molecule type" value="Genomic_DNA"/>
</dbReference>
<proteinExistence type="predicted"/>
<evidence type="ECO:0000259" key="5">
    <source>
        <dbReference type="PROSITE" id="PS50937"/>
    </source>
</evidence>
<dbReference type="Proteomes" id="UP000295418">
    <property type="component" value="Unassembled WGS sequence"/>
</dbReference>
<dbReference type="PANTHER" id="PTHR30204:SF69">
    <property type="entry name" value="MERR-FAMILY TRANSCRIPTIONAL REGULATOR"/>
    <property type="match status" value="1"/>
</dbReference>
<gene>
    <name evidence="6" type="ORF">E0485_06000</name>
</gene>
<dbReference type="PROSITE" id="PS00552">
    <property type="entry name" value="HTH_MERR_1"/>
    <property type="match status" value="1"/>
</dbReference>
<dbReference type="PROSITE" id="PS50937">
    <property type="entry name" value="HTH_MERR_2"/>
    <property type="match status" value="1"/>
</dbReference>
<dbReference type="GO" id="GO:0003700">
    <property type="term" value="F:DNA-binding transcription factor activity"/>
    <property type="evidence" value="ECO:0007669"/>
    <property type="project" value="InterPro"/>
</dbReference>
<dbReference type="PANTHER" id="PTHR30204">
    <property type="entry name" value="REDOX-CYCLING DRUG-SENSING TRANSCRIPTIONAL ACTIVATOR SOXR"/>
    <property type="match status" value="1"/>
</dbReference>
<dbReference type="Gene3D" id="1.10.1660.10">
    <property type="match status" value="1"/>
</dbReference>